<protein>
    <submittedName>
        <fullName evidence="1">Uncharacterized protein</fullName>
    </submittedName>
</protein>
<dbReference type="AlphaFoldDB" id="A0A1V9E9J4"/>
<name>A0A1V9E9J4_9BACT</name>
<comment type="caution">
    <text evidence="1">The sequence shown here is derived from an EMBL/GenBank/DDBJ whole genome shotgun (WGS) entry which is preliminary data.</text>
</comment>
<dbReference type="EMBL" id="LVXG01000056">
    <property type="protein sequence ID" value="OQP42808.1"/>
    <property type="molecule type" value="Genomic_DNA"/>
</dbReference>
<accession>A0A1V9E9J4</accession>
<evidence type="ECO:0000313" key="2">
    <source>
        <dbReference type="Proteomes" id="UP000192610"/>
    </source>
</evidence>
<dbReference type="Proteomes" id="UP000192610">
    <property type="component" value="Unassembled WGS sequence"/>
</dbReference>
<gene>
    <name evidence="1" type="ORF">A4H97_11650</name>
</gene>
<organism evidence="1 2">
    <name type="scientific">Niastella yeongjuensis</name>
    <dbReference type="NCBI Taxonomy" id="354355"/>
    <lineage>
        <taxon>Bacteria</taxon>
        <taxon>Pseudomonadati</taxon>
        <taxon>Bacteroidota</taxon>
        <taxon>Chitinophagia</taxon>
        <taxon>Chitinophagales</taxon>
        <taxon>Chitinophagaceae</taxon>
        <taxon>Niastella</taxon>
    </lineage>
</organism>
<keyword evidence="2" id="KW-1185">Reference proteome</keyword>
<reference evidence="2" key="1">
    <citation type="submission" date="2016-04" db="EMBL/GenBank/DDBJ databases">
        <authorList>
            <person name="Chen L."/>
            <person name="Zhuang W."/>
            <person name="Wang G."/>
        </authorList>
    </citation>
    <scope>NUCLEOTIDE SEQUENCE [LARGE SCALE GENOMIC DNA]</scope>
    <source>
        <strain evidence="2">17621</strain>
    </source>
</reference>
<sequence>MTGVIGYMSCQKEHSSDPNSVKAAKTEGIKKGEPVIFTVENNSGQTAKWSVTPSSNVSLTSDGDKATVYFRQSGSYSVIASMGSLVQRISVNVVDSNYCDSLYRDSLCGFPHDTIPTIPRDTTKTDTTCKNCGPHDSTYTLLNDHINLSVVKIDTGNISGLVIKATTQNSYRCTYNTLITGFSNSNGSYYLEYSSVYVPGSCLSGPVQATSTRTLYPIQDGSHEFKVNVSGVTYTGSFTKTGSQYSFTWPDPSRVTISPLILN</sequence>
<evidence type="ECO:0000313" key="1">
    <source>
        <dbReference type="EMBL" id="OQP42808.1"/>
    </source>
</evidence>
<proteinExistence type="predicted"/>
<dbReference type="STRING" id="354355.SAMN05660816_02997"/>